<proteinExistence type="predicted"/>
<accession>A0ACB8D7J7</accession>
<evidence type="ECO:0000313" key="1">
    <source>
        <dbReference type="EMBL" id="KAH7960397.1"/>
    </source>
</evidence>
<gene>
    <name evidence="1" type="ORF">HPB49_019171</name>
</gene>
<sequence length="221" mass="24776">MILTHFYALHKDIAKSNFQIVAHILPAYIQFYNFLLMYRYVDFIVVETHNFIVQGKAFPPCMYEAGGTIDAIDKNLVDVLNIVQKGARQVFEKLLPTVSTVGKRYNFLDAHATKLGDLVSSPIPDDEPLVSLCRKLHASGTYWKLAFENKTKCDAASDGSRGWIGFESARSVKLKTELVKKKRLAGIAVLNVEQDDRSSCTSDSKPFLLGAVYRELRPPSS</sequence>
<dbReference type="EMBL" id="CM023472">
    <property type="protein sequence ID" value="KAH7960397.1"/>
    <property type="molecule type" value="Genomic_DNA"/>
</dbReference>
<reference evidence="1" key="1">
    <citation type="submission" date="2020-05" db="EMBL/GenBank/DDBJ databases">
        <title>Large-scale comparative analyses of tick genomes elucidate their genetic diversity and vector capacities.</title>
        <authorList>
            <person name="Jia N."/>
            <person name="Wang J."/>
            <person name="Shi W."/>
            <person name="Du L."/>
            <person name="Sun Y."/>
            <person name="Zhan W."/>
            <person name="Jiang J."/>
            <person name="Wang Q."/>
            <person name="Zhang B."/>
            <person name="Ji P."/>
            <person name="Sakyi L.B."/>
            <person name="Cui X."/>
            <person name="Yuan T."/>
            <person name="Jiang B."/>
            <person name="Yang W."/>
            <person name="Lam T.T.-Y."/>
            <person name="Chang Q."/>
            <person name="Ding S."/>
            <person name="Wang X."/>
            <person name="Zhu J."/>
            <person name="Ruan X."/>
            <person name="Zhao L."/>
            <person name="Wei J."/>
            <person name="Que T."/>
            <person name="Du C."/>
            <person name="Cheng J."/>
            <person name="Dai P."/>
            <person name="Han X."/>
            <person name="Huang E."/>
            <person name="Gao Y."/>
            <person name="Liu J."/>
            <person name="Shao H."/>
            <person name="Ye R."/>
            <person name="Li L."/>
            <person name="Wei W."/>
            <person name="Wang X."/>
            <person name="Wang C."/>
            <person name="Yang T."/>
            <person name="Huo Q."/>
            <person name="Li W."/>
            <person name="Guo W."/>
            <person name="Chen H."/>
            <person name="Zhou L."/>
            <person name="Ni X."/>
            <person name="Tian J."/>
            <person name="Zhou Y."/>
            <person name="Sheng Y."/>
            <person name="Liu T."/>
            <person name="Pan Y."/>
            <person name="Xia L."/>
            <person name="Li J."/>
            <person name="Zhao F."/>
            <person name="Cao W."/>
        </authorList>
    </citation>
    <scope>NUCLEOTIDE SEQUENCE</scope>
    <source>
        <strain evidence="1">Dsil-2018</strain>
    </source>
</reference>
<comment type="caution">
    <text evidence="1">The sequence shown here is derived from an EMBL/GenBank/DDBJ whole genome shotgun (WGS) entry which is preliminary data.</text>
</comment>
<keyword evidence="2" id="KW-1185">Reference proteome</keyword>
<dbReference type="Proteomes" id="UP000821865">
    <property type="component" value="Chromosome 3"/>
</dbReference>
<protein>
    <submittedName>
        <fullName evidence="1">Uncharacterized protein</fullName>
    </submittedName>
</protein>
<name>A0ACB8D7J7_DERSI</name>
<evidence type="ECO:0000313" key="2">
    <source>
        <dbReference type="Proteomes" id="UP000821865"/>
    </source>
</evidence>
<organism evidence="1 2">
    <name type="scientific">Dermacentor silvarum</name>
    <name type="common">Tick</name>
    <dbReference type="NCBI Taxonomy" id="543639"/>
    <lineage>
        <taxon>Eukaryota</taxon>
        <taxon>Metazoa</taxon>
        <taxon>Ecdysozoa</taxon>
        <taxon>Arthropoda</taxon>
        <taxon>Chelicerata</taxon>
        <taxon>Arachnida</taxon>
        <taxon>Acari</taxon>
        <taxon>Parasitiformes</taxon>
        <taxon>Ixodida</taxon>
        <taxon>Ixodoidea</taxon>
        <taxon>Ixodidae</taxon>
        <taxon>Rhipicephalinae</taxon>
        <taxon>Dermacentor</taxon>
    </lineage>
</organism>